<protein>
    <submittedName>
        <fullName evidence="1">Uncharacterized protein</fullName>
    </submittedName>
</protein>
<dbReference type="RefSeq" id="WP_011762269.1">
    <property type="nucleotide sequence ID" value="NC_008701.1"/>
</dbReference>
<gene>
    <name evidence="1" type="ordered locus">Pisl_0514</name>
</gene>
<keyword evidence="2" id="KW-1185">Reference proteome</keyword>
<dbReference type="AlphaFoldDB" id="A1RRW0"/>
<dbReference type="eggNOG" id="arCOG05664">
    <property type="taxonomic scope" value="Archaea"/>
</dbReference>
<sequence length="108" mass="12409">MALSELETLLPRLTKLSPAKKILALYKLRSLVSEEDFRHLATLLSIDLSKSESPKRWVSVNTVDEKIEDEGDIVEDLIEVDVEILEILEDDEYVGKKIVERIWKSNTL</sequence>
<accession>A1RRW0</accession>
<dbReference type="HOGENOM" id="CLU_2217152_0_0_2"/>
<evidence type="ECO:0000313" key="1">
    <source>
        <dbReference type="EMBL" id="ABL87692.1"/>
    </source>
</evidence>
<dbReference type="Proteomes" id="UP000002595">
    <property type="component" value="Chromosome"/>
</dbReference>
<organism evidence="1 2">
    <name type="scientific">Pyrobaculum islandicum (strain DSM 4184 / JCM 9189 / GEO3)</name>
    <dbReference type="NCBI Taxonomy" id="384616"/>
    <lineage>
        <taxon>Archaea</taxon>
        <taxon>Thermoproteota</taxon>
        <taxon>Thermoprotei</taxon>
        <taxon>Thermoproteales</taxon>
        <taxon>Thermoproteaceae</taxon>
        <taxon>Pyrobaculum</taxon>
    </lineage>
</organism>
<proteinExistence type="predicted"/>
<dbReference type="KEGG" id="pis:Pisl_0514"/>
<dbReference type="OrthoDB" id="29206at2157"/>
<dbReference type="STRING" id="384616.Pisl_0514"/>
<dbReference type="EMBL" id="CP000504">
    <property type="protein sequence ID" value="ABL87692.1"/>
    <property type="molecule type" value="Genomic_DNA"/>
</dbReference>
<dbReference type="GeneID" id="4616306"/>
<reference evidence="1" key="1">
    <citation type="submission" date="2006-12" db="EMBL/GenBank/DDBJ databases">
        <title>Complete sequence of Pyrobaculum islandicum DSM 4184.</title>
        <authorList>
            <person name="Copeland A."/>
            <person name="Lucas S."/>
            <person name="Lapidus A."/>
            <person name="Barry K."/>
            <person name="Detter J.C."/>
            <person name="Glavina del Rio T."/>
            <person name="Dalin E."/>
            <person name="Tice H."/>
            <person name="Pitluck S."/>
            <person name="Meincke L."/>
            <person name="Brettin T."/>
            <person name="Bruce D."/>
            <person name="Han C."/>
            <person name="Tapia R."/>
            <person name="Gilna P."/>
            <person name="Schmutz J."/>
            <person name="Larimer F."/>
            <person name="Land M."/>
            <person name="Hauser L."/>
            <person name="Kyrpides N."/>
            <person name="Mikhailova N."/>
            <person name="Cozen A.E."/>
            <person name="Fitz-Gibbon S.T."/>
            <person name="House C.H."/>
            <person name="Saltikov C."/>
            <person name="Lowe T."/>
            <person name="Richardson P."/>
        </authorList>
    </citation>
    <scope>NUCLEOTIDE SEQUENCE [LARGE SCALE GENOMIC DNA]</scope>
    <source>
        <strain evidence="1">DSM 4184</strain>
    </source>
</reference>
<name>A1RRW0_PYRIL</name>
<evidence type="ECO:0000313" key="2">
    <source>
        <dbReference type="Proteomes" id="UP000002595"/>
    </source>
</evidence>